<reference evidence="3 4" key="1">
    <citation type="submission" date="2020-07" db="EMBL/GenBank/DDBJ databases">
        <title>Sequencing the genomes of 1000 actinobacteria strains.</title>
        <authorList>
            <person name="Klenk H.-P."/>
        </authorList>
    </citation>
    <scope>NUCLEOTIDE SEQUENCE [LARGE SCALE GENOMIC DNA]</scope>
    <source>
        <strain evidence="3 4">DSM 26474</strain>
    </source>
</reference>
<evidence type="ECO:0000259" key="2">
    <source>
        <dbReference type="Pfam" id="PF03551"/>
    </source>
</evidence>
<dbReference type="RefSeq" id="WP_179548487.1">
    <property type="nucleotide sequence ID" value="NZ_BSEW01000002.1"/>
</dbReference>
<dbReference type="Proteomes" id="UP000549913">
    <property type="component" value="Unassembled WGS sequence"/>
</dbReference>
<dbReference type="Gene3D" id="1.10.10.10">
    <property type="entry name" value="Winged helix-like DNA-binding domain superfamily/Winged helix DNA-binding domain"/>
    <property type="match status" value="1"/>
</dbReference>
<protein>
    <submittedName>
        <fullName evidence="3">DNA-binding PadR family transcriptional regulator</fullName>
    </submittedName>
</protein>
<evidence type="ECO:0000256" key="1">
    <source>
        <dbReference type="SAM" id="MobiDB-lite"/>
    </source>
</evidence>
<dbReference type="EMBL" id="JACCBM010000001">
    <property type="protein sequence ID" value="NYD71566.1"/>
    <property type="molecule type" value="Genomic_DNA"/>
</dbReference>
<sequence>MSIRSGILAVLTATDAYGLQLHGELEERTERVGRVNVGQIYSTLDRLVTAGLVRASGATDDGLPLYGLTDEGSAAAEAWLADASIDGADPWGDTTFKVLLATSLGHPAVPELLQHYRAVWRREASDAAEGRSPGDLARRRLATAALGWLDDLEALPGGPAALVTPLRNERPRRGRRPATPPE</sequence>
<accession>A0A852SRR5</accession>
<comment type="caution">
    <text evidence="3">The sequence shown here is derived from an EMBL/GenBank/DDBJ whole genome shotgun (WGS) entry which is preliminary data.</text>
</comment>
<dbReference type="GO" id="GO:0003677">
    <property type="term" value="F:DNA binding"/>
    <property type="evidence" value="ECO:0007669"/>
    <property type="project" value="UniProtKB-KW"/>
</dbReference>
<evidence type="ECO:0000313" key="3">
    <source>
        <dbReference type="EMBL" id="NYD71566.1"/>
    </source>
</evidence>
<dbReference type="InterPro" id="IPR036388">
    <property type="entry name" value="WH-like_DNA-bd_sf"/>
</dbReference>
<evidence type="ECO:0000313" key="4">
    <source>
        <dbReference type="Proteomes" id="UP000549913"/>
    </source>
</evidence>
<feature type="domain" description="Transcription regulator PadR N-terminal" evidence="2">
    <location>
        <begin position="7"/>
        <end position="77"/>
    </location>
</feature>
<proteinExistence type="predicted"/>
<keyword evidence="3" id="KW-0238">DNA-binding</keyword>
<keyword evidence="4" id="KW-1185">Reference proteome</keyword>
<organism evidence="3 4">
    <name type="scientific">Herbiconiux flava</name>
    <dbReference type="NCBI Taxonomy" id="881268"/>
    <lineage>
        <taxon>Bacteria</taxon>
        <taxon>Bacillati</taxon>
        <taxon>Actinomycetota</taxon>
        <taxon>Actinomycetes</taxon>
        <taxon>Micrococcales</taxon>
        <taxon>Microbacteriaceae</taxon>
        <taxon>Herbiconiux</taxon>
    </lineage>
</organism>
<dbReference type="InterPro" id="IPR036390">
    <property type="entry name" value="WH_DNA-bd_sf"/>
</dbReference>
<gene>
    <name evidence="3" type="ORF">BJ984_002724</name>
</gene>
<dbReference type="AlphaFoldDB" id="A0A852SRR5"/>
<name>A0A852SRR5_9MICO</name>
<dbReference type="InterPro" id="IPR005149">
    <property type="entry name" value="Tscrpt_reg_PadR_N"/>
</dbReference>
<dbReference type="Pfam" id="PF03551">
    <property type="entry name" value="PadR"/>
    <property type="match status" value="1"/>
</dbReference>
<dbReference type="SUPFAM" id="SSF46785">
    <property type="entry name" value="Winged helix' DNA-binding domain"/>
    <property type="match status" value="1"/>
</dbReference>
<feature type="region of interest" description="Disordered" evidence="1">
    <location>
        <begin position="159"/>
        <end position="182"/>
    </location>
</feature>